<evidence type="ECO:0000256" key="6">
    <source>
        <dbReference type="ARBA" id="ARBA00022679"/>
    </source>
</evidence>
<evidence type="ECO:0000313" key="14">
    <source>
        <dbReference type="Proteomes" id="UP000239388"/>
    </source>
</evidence>
<dbReference type="PANTHER" id="PTHR10192:SF5">
    <property type="entry name" value="GEPHYRIN"/>
    <property type="match status" value="1"/>
</dbReference>
<dbReference type="FunFam" id="2.170.190.11:FF:000001">
    <property type="entry name" value="Molybdopterin molybdenumtransferase"/>
    <property type="match status" value="1"/>
</dbReference>
<dbReference type="AlphaFoldDB" id="A0A2S8FSS6"/>
<dbReference type="GO" id="GO:0005829">
    <property type="term" value="C:cytosol"/>
    <property type="evidence" value="ECO:0007669"/>
    <property type="project" value="TreeGrafter"/>
</dbReference>
<keyword evidence="5 11" id="KW-0500">Molybdenum</keyword>
<comment type="caution">
    <text evidence="13">The sequence shown here is derived from an EMBL/GenBank/DDBJ whole genome shotgun (WGS) entry which is preliminary data.</text>
</comment>
<evidence type="ECO:0000256" key="5">
    <source>
        <dbReference type="ARBA" id="ARBA00022505"/>
    </source>
</evidence>
<evidence type="ECO:0000256" key="4">
    <source>
        <dbReference type="ARBA" id="ARBA00010763"/>
    </source>
</evidence>
<evidence type="ECO:0000256" key="10">
    <source>
        <dbReference type="ARBA" id="ARBA00047317"/>
    </source>
</evidence>
<keyword evidence="7 11" id="KW-0479">Metal-binding</keyword>
<dbReference type="EC" id="2.10.1.1" evidence="11"/>
<dbReference type="Gene3D" id="3.90.105.10">
    <property type="entry name" value="Molybdopterin biosynthesis moea protein, domain 2"/>
    <property type="match status" value="1"/>
</dbReference>
<accession>A0A2S8FSS6</accession>
<proteinExistence type="inferred from homology"/>
<dbReference type="NCBIfam" id="TIGR00177">
    <property type="entry name" value="molyb_syn"/>
    <property type="match status" value="1"/>
</dbReference>
<dbReference type="InterPro" id="IPR001453">
    <property type="entry name" value="MoaB/Mog_dom"/>
</dbReference>
<dbReference type="InterPro" id="IPR036688">
    <property type="entry name" value="MoeA_C_domain_IV_sf"/>
</dbReference>
<dbReference type="SUPFAM" id="SSF63882">
    <property type="entry name" value="MoeA N-terminal region -like"/>
    <property type="match status" value="1"/>
</dbReference>
<evidence type="ECO:0000256" key="1">
    <source>
        <dbReference type="ARBA" id="ARBA00001946"/>
    </source>
</evidence>
<dbReference type="RefSeq" id="WP_105355057.1">
    <property type="nucleotide sequence ID" value="NZ_PUIB01000016.1"/>
</dbReference>
<dbReference type="OrthoDB" id="9804758at2"/>
<evidence type="ECO:0000256" key="2">
    <source>
        <dbReference type="ARBA" id="ARBA00002901"/>
    </source>
</evidence>
<keyword evidence="8 11" id="KW-0460">Magnesium</keyword>
<organism evidence="13 14">
    <name type="scientific">Blastopirellula marina</name>
    <dbReference type="NCBI Taxonomy" id="124"/>
    <lineage>
        <taxon>Bacteria</taxon>
        <taxon>Pseudomonadati</taxon>
        <taxon>Planctomycetota</taxon>
        <taxon>Planctomycetia</taxon>
        <taxon>Pirellulales</taxon>
        <taxon>Pirellulaceae</taxon>
        <taxon>Blastopirellula</taxon>
    </lineage>
</organism>
<dbReference type="Pfam" id="PF00994">
    <property type="entry name" value="MoCF_biosynth"/>
    <property type="match status" value="1"/>
</dbReference>
<dbReference type="PANTHER" id="PTHR10192">
    <property type="entry name" value="MOLYBDOPTERIN BIOSYNTHESIS PROTEIN"/>
    <property type="match status" value="1"/>
</dbReference>
<comment type="function">
    <text evidence="2 11">Catalyzes the insertion of molybdate into adenylated molybdopterin with the concomitant release of AMP.</text>
</comment>
<dbReference type="InterPro" id="IPR005110">
    <property type="entry name" value="MoeA_linker/N"/>
</dbReference>
<dbReference type="Pfam" id="PF03453">
    <property type="entry name" value="MoeA_N"/>
    <property type="match status" value="1"/>
</dbReference>
<gene>
    <name evidence="13" type="ORF">C5Y98_14815</name>
</gene>
<dbReference type="Pfam" id="PF03454">
    <property type="entry name" value="MoeA_C"/>
    <property type="match status" value="1"/>
</dbReference>
<evidence type="ECO:0000256" key="8">
    <source>
        <dbReference type="ARBA" id="ARBA00022842"/>
    </source>
</evidence>
<comment type="catalytic activity">
    <reaction evidence="10">
        <text>adenylyl-molybdopterin + molybdate = Mo-molybdopterin + AMP + H(+)</text>
        <dbReference type="Rhea" id="RHEA:35047"/>
        <dbReference type="ChEBI" id="CHEBI:15378"/>
        <dbReference type="ChEBI" id="CHEBI:36264"/>
        <dbReference type="ChEBI" id="CHEBI:62727"/>
        <dbReference type="ChEBI" id="CHEBI:71302"/>
        <dbReference type="ChEBI" id="CHEBI:456215"/>
        <dbReference type="EC" id="2.10.1.1"/>
    </reaction>
</comment>
<protein>
    <recommendedName>
        <fullName evidence="11">Molybdopterin molybdenumtransferase</fullName>
        <ecNumber evidence="11">2.10.1.1</ecNumber>
    </recommendedName>
</protein>
<evidence type="ECO:0000256" key="3">
    <source>
        <dbReference type="ARBA" id="ARBA00005046"/>
    </source>
</evidence>
<evidence type="ECO:0000259" key="12">
    <source>
        <dbReference type="SMART" id="SM00852"/>
    </source>
</evidence>
<comment type="similarity">
    <text evidence="4 11">Belongs to the MoeA family.</text>
</comment>
<evidence type="ECO:0000256" key="7">
    <source>
        <dbReference type="ARBA" id="ARBA00022723"/>
    </source>
</evidence>
<dbReference type="InterPro" id="IPR008284">
    <property type="entry name" value="MoCF_biosynth_CS"/>
</dbReference>
<keyword evidence="6 11" id="KW-0808">Transferase</keyword>
<dbReference type="GO" id="GO:0046872">
    <property type="term" value="F:metal ion binding"/>
    <property type="evidence" value="ECO:0007669"/>
    <property type="project" value="UniProtKB-UniRule"/>
</dbReference>
<dbReference type="Gene3D" id="2.170.190.11">
    <property type="entry name" value="Molybdopterin biosynthesis moea protein, domain 3"/>
    <property type="match status" value="1"/>
</dbReference>
<dbReference type="GO" id="GO:0061599">
    <property type="term" value="F:molybdopterin molybdotransferase activity"/>
    <property type="evidence" value="ECO:0007669"/>
    <property type="project" value="UniProtKB-UniRule"/>
</dbReference>
<dbReference type="SUPFAM" id="SSF53218">
    <property type="entry name" value="Molybdenum cofactor biosynthesis proteins"/>
    <property type="match status" value="1"/>
</dbReference>
<dbReference type="NCBIfam" id="NF045515">
    <property type="entry name" value="Glp_gephyrin"/>
    <property type="match status" value="1"/>
</dbReference>
<keyword evidence="9 11" id="KW-0501">Molybdenum cofactor biosynthesis</keyword>
<dbReference type="CDD" id="cd00887">
    <property type="entry name" value="MoeA"/>
    <property type="match status" value="1"/>
</dbReference>
<dbReference type="FunFam" id="3.40.980.10:FF:000004">
    <property type="entry name" value="Molybdopterin molybdenumtransferase"/>
    <property type="match status" value="1"/>
</dbReference>
<feature type="domain" description="MoaB/Mog" evidence="12">
    <location>
        <begin position="177"/>
        <end position="318"/>
    </location>
</feature>
<dbReference type="InterPro" id="IPR038987">
    <property type="entry name" value="MoeA-like"/>
</dbReference>
<dbReference type="SUPFAM" id="SSF63867">
    <property type="entry name" value="MoeA C-terminal domain-like"/>
    <property type="match status" value="1"/>
</dbReference>
<dbReference type="Gene3D" id="3.40.980.10">
    <property type="entry name" value="MoaB/Mog-like domain"/>
    <property type="match status" value="1"/>
</dbReference>
<dbReference type="InterPro" id="IPR036425">
    <property type="entry name" value="MoaB/Mog-like_dom_sf"/>
</dbReference>
<dbReference type="InterPro" id="IPR005111">
    <property type="entry name" value="MoeA_C_domain_IV"/>
</dbReference>
<dbReference type="Proteomes" id="UP000239388">
    <property type="component" value="Unassembled WGS sequence"/>
</dbReference>
<reference evidence="13 14" key="1">
    <citation type="submission" date="2018-02" db="EMBL/GenBank/DDBJ databases">
        <title>Comparative genomes isolates from brazilian mangrove.</title>
        <authorList>
            <person name="Araujo J.E."/>
            <person name="Taketani R.G."/>
            <person name="Silva M.C.P."/>
            <person name="Loureco M.V."/>
            <person name="Andreote F.D."/>
        </authorList>
    </citation>
    <scope>NUCLEOTIDE SEQUENCE [LARGE SCALE GENOMIC DNA]</scope>
    <source>
        <strain evidence="13 14">NAP PRIS-MGV</strain>
    </source>
</reference>
<comment type="cofactor">
    <cofactor evidence="1 11">
        <name>Mg(2+)</name>
        <dbReference type="ChEBI" id="CHEBI:18420"/>
    </cofactor>
</comment>
<dbReference type="PROSITE" id="PS01079">
    <property type="entry name" value="MOCF_BIOSYNTHESIS_2"/>
    <property type="match status" value="1"/>
</dbReference>
<dbReference type="Gene3D" id="2.40.340.10">
    <property type="entry name" value="MoeA, C-terminal, domain IV"/>
    <property type="match status" value="1"/>
</dbReference>
<dbReference type="GO" id="GO:0006777">
    <property type="term" value="P:Mo-molybdopterin cofactor biosynthetic process"/>
    <property type="evidence" value="ECO:0007669"/>
    <property type="project" value="UniProtKB-UniRule"/>
</dbReference>
<dbReference type="SMART" id="SM00852">
    <property type="entry name" value="MoCF_biosynth"/>
    <property type="match status" value="1"/>
</dbReference>
<dbReference type="UniPathway" id="UPA00344"/>
<dbReference type="InterPro" id="IPR036135">
    <property type="entry name" value="MoeA_linker/N_sf"/>
</dbReference>
<evidence type="ECO:0000256" key="11">
    <source>
        <dbReference type="RuleBase" id="RU365090"/>
    </source>
</evidence>
<comment type="pathway">
    <text evidence="3 11">Cofactor biosynthesis; molybdopterin biosynthesis.</text>
</comment>
<dbReference type="EMBL" id="PUIB01000016">
    <property type="protein sequence ID" value="PQO35217.1"/>
    <property type="molecule type" value="Genomic_DNA"/>
</dbReference>
<name>A0A2S8FSS6_9BACT</name>
<evidence type="ECO:0000313" key="13">
    <source>
        <dbReference type="EMBL" id="PQO35217.1"/>
    </source>
</evidence>
<evidence type="ECO:0000256" key="9">
    <source>
        <dbReference type="ARBA" id="ARBA00023150"/>
    </source>
</evidence>
<sequence length="401" mass="42265">MISISDAFELIDQHARVLPSQQQAALDSIDCLLAEDVASDMDSPPYDKAMMDGYAVVAADLADGIAELEIIEEITAGNVPTKTVGRTQAARIMTGAPIPDGADAVVMIELTQKVGETHVRIEASGVTPGKNIMPQASSLACGVTVLPSGKRLRALEVGILAEVGRDQVSVVPRPRVAVLSTGDELVDVTEKPGPGRIRNSNGPMLVAQIAAAGGTPESLGVARDVREELTAKIARGLEADILVLSGGVSAGVLDLVPSVLAEQRVEQIFHKVRLKPGKPIWFGKRTVDGQTTLVFGLPGNPVSSLVCFELFVRRAIGLLAGRTENELRAAEVTLAEPFVHRGDRPTLFPARWEDAAQRTAAPLTWKGSADLAAMAAADLLLQFPAGDAEYRAGEAISALLL</sequence>